<evidence type="ECO:0000256" key="1">
    <source>
        <dbReference type="SAM" id="MobiDB-lite"/>
    </source>
</evidence>
<keyword evidence="3" id="KW-1185">Reference proteome</keyword>
<feature type="region of interest" description="Disordered" evidence="1">
    <location>
        <begin position="114"/>
        <end position="136"/>
    </location>
</feature>
<dbReference type="RefSeq" id="WP_342372020.1">
    <property type="nucleotide sequence ID" value="NZ_CP115965.1"/>
</dbReference>
<name>A0ABZ3C7K1_9ACTN</name>
<dbReference type="EMBL" id="CP115965">
    <property type="protein sequence ID" value="WZW97715.1"/>
    <property type="molecule type" value="Genomic_DNA"/>
</dbReference>
<protein>
    <recommendedName>
        <fullName evidence="4">Secreted protein</fullName>
    </recommendedName>
</protein>
<accession>A0ABZ3C7K1</accession>
<dbReference type="Proteomes" id="UP001434337">
    <property type="component" value="Chromosome"/>
</dbReference>
<proteinExistence type="predicted"/>
<reference evidence="2 3" key="1">
    <citation type="journal article" date="2023" name="Environ Microbiome">
        <title>A coral-associated actinobacterium mitigates coral bleaching under heat stress.</title>
        <authorList>
            <person name="Li J."/>
            <person name="Zou Y."/>
            <person name="Li Q."/>
            <person name="Zhang J."/>
            <person name="Bourne D.G."/>
            <person name="Lyu Y."/>
            <person name="Liu C."/>
            <person name="Zhang S."/>
        </authorList>
    </citation>
    <scope>NUCLEOTIDE SEQUENCE [LARGE SCALE GENOMIC DNA]</scope>
    <source>
        <strain evidence="2 3">SCSIO 13291</strain>
    </source>
</reference>
<organism evidence="2 3">
    <name type="scientific">Propioniciclava soli</name>
    <dbReference type="NCBI Taxonomy" id="2775081"/>
    <lineage>
        <taxon>Bacteria</taxon>
        <taxon>Bacillati</taxon>
        <taxon>Actinomycetota</taxon>
        <taxon>Actinomycetes</taxon>
        <taxon>Propionibacteriales</taxon>
        <taxon>Propionibacteriaceae</taxon>
        <taxon>Propioniciclava</taxon>
    </lineage>
</organism>
<evidence type="ECO:0000313" key="3">
    <source>
        <dbReference type="Proteomes" id="UP001434337"/>
    </source>
</evidence>
<evidence type="ECO:0008006" key="4">
    <source>
        <dbReference type="Google" id="ProtNLM"/>
    </source>
</evidence>
<sequence length="136" mass="13897">MRASRVAEGVRVAFGVVQLLAPRHVAGLVGCRPSPTAVTLTRVLGARQVTQGVVLLALDRPGAHRVGGVVDALHAASLVPIGASAHGDDRRLAASDGIVASLFALTEIRLSAGRAPGHPSPVSTSVIAHRSKRSTP</sequence>
<evidence type="ECO:0000313" key="2">
    <source>
        <dbReference type="EMBL" id="WZW97715.1"/>
    </source>
</evidence>
<gene>
    <name evidence="2" type="ORF">PCC79_12505</name>
</gene>